<feature type="compositionally biased region" description="Low complexity" evidence="1">
    <location>
        <begin position="574"/>
        <end position="584"/>
    </location>
</feature>
<feature type="compositionally biased region" description="Basic residues" evidence="1">
    <location>
        <begin position="715"/>
        <end position="725"/>
    </location>
</feature>
<feature type="compositionally biased region" description="Acidic residues" evidence="1">
    <location>
        <begin position="669"/>
        <end position="680"/>
    </location>
</feature>
<feature type="compositionally biased region" description="Basic and acidic residues" evidence="1">
    <location>
        <begin position="727"/>
        <end position="763"/>
    </location>
</feature>
<accession>A0ABN7SC87</accession>
<evidence type="ECO:0000256" key="1">
    <source>
        <dbReference type="SAM" id="MobiDB-lite"/>
    </source>
</evidence>
<evidence type="ECO:0000313" key="2">
    <source>
        <dbReference type="EMBL" id="CAG5094393.1"/>
    </source>
</evidence>
<feature type="compositionally biased region" description="Low complexity" evidence="1">
    <location>
        <begin position="848"/>
        <end position="865"/>
    </location>
</feature>
<evidence type="ECO:0000313" key="3">
    <source>
        <dbReference type="Proteomes" id="UP001158576"/>
    </source>
</evidence>
<gene>
    <name evidence="2" type="ORF">OKIOD_LOCUS5074</name>
</gene>
<sequence>MVRIIRTLNQHPEVPRDVTHHLKILTTGWKWPTGGKFSPSPIIERFTDAWLFYRTKAAEDTKLAVEAEAEAKRIWSCKWPLCKKDAWCEKHGLKLEICEKRKQDCQELHEEKAAAISKGRPRRLVIYHSALQYTRNGFAAFPIRRSAKALNEPLKILAESITEVKKGDWQQVAALIGRTAAKLDDIIIVLPSEEDAESLRKQLCQTIFNAKLVTLAESENLHARFKDDEERITGIWKIATVACDGEYDSVFMPCWAHPRVAELMFRVCNNRATKNWTIGAAKKFQLRSNKASWEEVAAEKLDISISGPFTTHIRDILMDGVKAAGSFTAKEDLPAAEPENFFPNIWTPAQQERVQRKRENREILPAIKNSENMSSKNSIKQPKPILKKARDDPEVEVDEEEGKIFRRHRAKVVREFTALTEELVKGLLDESLKIPLQKHMEAIAEASRLLSKTIRESFDDLEEEHHHQTPEALFYSALNVARNYVDIPWIISLVYLEEGEDIEAARPSYWDKIADVKANRNFRFLEDRPLSKEERRETRRSIRKQLMREKGWEHAKANSYAVKYLLDLPKDEATQTPAAPQKQQECQTDPDLAQTEAEAAKQPEMQEEDSSGIDTLPEGVAVGDEGDDSSSEDDDSYNAQSIYKPRKDPSQFDPPAVKNPEQLKPVVEADSDEEAEEDVEDAKGKGKNKNKNENGFPAQDRQKEPEQSSFQGKAQLRRRMGRANRRSGLDEQKLQEQLKKEEEETLQRQKELEAKREQAEAQRRQQALEMRKLQEEQEIQRRQEFLKKQQEEAEKRELEKKLEAARKEKAKLEAKAAAKRQVEENTRIRQEYFEKKEQQEREAKQRQEAAQQKLQQETAKAAKAAQSDDMPLKNPRVSVFQVAETGERGNYYFLTKKQAKLMDKASVREALNYKRSYNDKLSEEERQAVKEAWYSSVSFEKFSNTRKPDHKLAKYHRASGWVIKDEPPFNASDLIRSHEIRMCHYVFEFLNYRGIKRRFKEAYEAGLIDPQRLDVLMVFTMKIVGGRLVKFIRQMFVRCFRDHDIAIPSINVEAAPETNY</sequence>
<feature type="compositionally biased region" description="Acidic residues" evidence="1">
    <location>
        <begin position="624"/>
        <end position="636"/>
    </location>
</feature>
<feature type="region of interest" description="Disordered" evidence="1">
    <location>
        <begin position="833"/>
        <end position="871"/>
    </location>
</feature>
<dbReference type="Proteomes" id="UP001158576">
    <property type="component" value="Chromosome XSR"/>
</dbReference>
<feature type="compositionally biased region" description="Basic and acidic residues" evidence="1">
    <location>
        <begin position="833"/>
        <end position="847"/>
    </location>
</feature>
<organism evidence="2 3">
    <name type="scientific">Oikopleura dioica</name>
    <name type="common">Tunicate</name>
    <dbReference type="NCBI Taxonomy" id="34765"/>
    <lineage>
        <taxon>Eukaryota</taxon>
        <taxon>Metazoa</taxon>
        <taxon>Chordata</taxon>
        <taxon>Tunicata</taxon>
        <taxon>Appendicularia</taxon>
        <taxon>Copelata</taxon>
        <taxon>Oikopleuridae</taxon>
        <taxon>Oikopleura</taxon>
    </lineage>
</organism>
<name>A0ABN7SC87_OIKDI</name>
<protein>
    <submittedName>
        <fullName evidence="2">Oidioi.mRNA.OKI2018_I69.XSR.g13516.t1.cds</fullName>
    </submittedName>
</protein>
<dbReference type="EMBL" id="OU015569">
    <property type="protein sequence ID" value="CAG5094393.1"/>
    <property type="molecule type" value="Genomic_DNA"/>
</dbReference>
<feature type="region of interest" description="Disordered" evidence="1">
    <location>
        <begin position="573"/>
        <end position="769"/>
    </location>
</feature>
<proteinExistence type="predicted"/>
<reference evidence="2 3" key="1">
    <citation type="submission" date="2021-04" db="EMBL/GenBank/DDBJ databases">
        <authorList>
            <person name="Bliznina A."/>
        </authorList>
    </citation>
    <scope>NUCLEOTIDE SEQUENCE [LARGE SCALE GENOMIC DNA]</scope>
</reference>
<keyword evidence="3" id="KW-1185">Reference proteome</keyword>